<sequence length="513" mass="57406">MDFKVKISEIHPTLDDSKGTKDISSDTIERLSTAISSLQEIKIQRMQRLQDLATTMVELWSLMDTPIEEQQIFQNVTRNIAASENEITEPNTLSVDFLNYAEAEVLRLQQLKSSRIKEVLLKKRSDLEEICRKAHMVAEALGAMDYSVEATESGAINPSYLLEQIELQISKVKEEAFSRKDILDKVEKWLIACEEECWLEEYNRDDNRYNAGRGTHLILKRAEKARAMVNKIPAMVEALTSKAMSWEKERGVEFSYDGVRLLSTLEQYSIFKQEKELDHQRQRDQKRLQGQLIAEQEALFGSKPSPSKSGKKLSKTSTGGAINKRFSLGGVMLQTPNPEKTAVSSRFVKKSSFVKQYTSQNLHQQGKKKYTGLPVKQQSNASNAHEIESPPIRKPLSPVSSTMLSNANTANIQDQNGMQNGALQKALPSNKTPVGTPTSNISAVDENKTPRTMPIPVPTTPSTVSTAMQTAMTPATHCVPFGAEGIEYSFEERRAGFIPYENTSEVGVARLNQ</sequence>
<evidence type="ECO:0000256" key="9">
    <source>
        <dbReference type="SAM" id="MobiDB-lite"/>
    </source>
</evidence>
<dbReference type="PANTHER" id="PTHR19321:SF7">
    <property type="entry name" value="65-KDA MICROTUBULE-ASSOCIATED PROTEIN 3"/>
    <property type="match status" value="1"/>
</dbReference>
<feature type="compositionally biased region" description="Polar residues" evidence="9">
    <location>
        <begin position="425"/>
        <end position="442"/>
    </location>
</feature>
<dbReference type="GO" id="GO:0005634">
    <property type="term" value="C:nucleus"/>
    <property type="evidence" value="ECO:0007669"/>
    <property type="project" value="UniProtKB-SubCell"/>
</dbReference>
<accession>A0A5B7AE16</accession>
<feature type="region of interest" description="Disordered" evidence="9">
    <location>
        <begin position="297"/>
        <end position="321"/>
    </location>
</feature>
<dbReference type="GO" id="GO:0005819">
    <property type="term" value="C:spindle"/>
    <property type="evidence" value="ECO:0007669"/>
    <property type="project" value="TreeGrafter"/>
</dbReference>
<dbReference type="GO" id="GO:0005874">
    <property type="term" value="C:microtubule"/>
    <property type="evidence" value="ECO:0007669"/>
    <property type="project" value="UniProtKB-KW"/>
</dbReference>
<organism evidence="10">
    <name type="scientific">Davidia involucrata</name>
    <name type="common">Dove tree</name>
    <dbReference type="NCBI Taxonomy" id="16924"/>
    <lineage>
        <taxon>Eukaryota</taxon>
        <taxon>Viridiplantae</taxon>
        <taxon>Streptophyta</taxon>
        <taxon>Embryophyta</taxon>
        <taxon>Tracheophyta</taxon>
        <taxon>Spermatophyta</taxon>
        <taxon>Magnoliopsida</taxon>
        <taxon>eudicotyledons</taxon>
        <taxon>Gunneridae</taxon>
        <taxon>Pentapetalae</taxon>
        <taxon>asterids</taxon>
        <taxon>Cornales</taxon>
        <taxon>Nyssaceae</taxon>
        <taxon>Davidia</taxon>
    </lineage>
</organism>
<reference evidence="10" key="1">
    <citation type="submission" date="2019-08" db="EMBL/GenBank/DDBJ databases">
        <title>Reference gene set and small RNA set construction with multiple tissues from Davidia involucrata Baill.</title>
        <authorList>
            <person name="Yang H."/>
            <person name="Zhou C."/>
            <person name="Li G."/>
            <person name="Wang J."/>
            <person name="Gao P."/>
            <person name="Wang M."/>
            <person name="Wang R."/>
            <person name="Zhao Y."/>
        </authorList>
    </citation>
    <scope>NUCLEOTIDE SEQUENCE</scope>
    <source>
        <tissue evidence="10">Mixed with DoveR01_LX</tissue>
    </source>
</reference>
<feature type="region of interest" description="Disordered" evidence="9">
    <location>
        <begin position="425"/>
        <end position="463"/>
    </location>
</feature>
<comment type="similarity">
    <text evidence="3">Belongs to the MAP65/ASE1 family.</text>
</comment>
<dbReference type="GO" id="GO:0000226">
    <property type="term" value="P:microtubule cytoskeleton organization"/>
    <property type="evidence" value="ECO:0007669"/>
    <property type="project" value="InterPro"/>
</dbReference>
<keyword evidence="7" id="KW-0206">Cytoskeleton</keyword>
<dbReference type="PANTHER" id="PTHR19321">
    <property type="entry name" value="PROTEIN REGULATOR OF CYTOKINESIS 1 PRC1-RELATED"/>
    <property type="match status" value="1"/>
</dbReference>
<keyword evidence="8" id="KW-0539">Nucleus</keyword>
<evidence type="ECO:0000313" key="10">
    <source>
        <dbReference type="EMBL" id="MPA54168.1"/>
    </source>
</evidence>
<dbReference type="FunFam" id="1.20.58.1520:FF:000002">
    <property type="entry name" value="65-kDa microtubule-associated protein 6"/>
    <property type="match status" value="1"/>
</dbReference>
<protein>
    <recommendedName>
        <fullName evidence="11">65-kDa microtubule-associated protein 3-like</fullName>
    </recommendedName>
</protein>
<name>A0A5B7AE16_DAVIN</name>
<dbReference type="GO" id="GO:0008017">
    <property type="term" value="F:microtubule binding"/>
    <property type="evidence" value="ECO:0007669"/>
    <property type="project" value="InterPro"/>
</dbReference>
<evidence type="ECO:0000256" key="1">
    <source>
        <dbReference type="ARBA" id="ARBA00004123"/>
    </source>
</evidence>
<dbReference type="Gene3D" id="1.20.58.1520">
    <property type="match status" value="1"/>
</dbReference>
<evidence type="ECO:0000256" key="8">
    <source>
        <dbReference type="ARBA" id="ARBA00023242"/>
    </source>
</evidence>
<dbReference type="EMBL" id="GHES01023609">
    <property type="protein sequence ID" value="MPA54168.1"/>
    <property type="molecule type" value="Transcribed_RNA"/>
</dbReference>
<dbReference type="GO" id="GO:0005737">
    <property type="term" value="C:cytoplasm"/>
    <property type="evidence" value="ECO:0007669"/>
    <property type="project" value="TreeGrafter"/>
</dbReference>
<evidence type="ECO:0000256" key="6">
    <source>
        <dbReference type="ARBA" id="ARBA00022701"/>
    </source>
</evidence>
<evidence type="ECO:0000256" key="7">
    <source>
        <dbReference type="ARBA" id="ARBA00023212"/>
    </source>
</evidence>
<comment type="subcellular location">
    <subcellularLocation>
        <location evidence="2">Cytoplasm</location>
        <location evidence="2">Cytoskeleton</location>
    </subcellularLocation>
    <subcellularLocation>
        <location evidence="1">Nucleus</location>
    </subcellularLocation>
</comment>
<dbReference type="Pfam" id="PF03999">
    <property type="entry name" value="MAP65_ASE1"/>
    <property type="match status" value="1"/>
</dbReference>
<evidence type="ECO:0008006" key="11">
    <source>
        <dbReference type="Google" id="ProtNLM"/>
    </source>
</evidence>
<evidence type="ECO:0000256" key="4">
    <source>
        <dbReference type="ARBA" id="ARBA00022490"/>
    </source>
</evidence>
<gene>
    <name evidence="10" type="ORF">Din_023609</name>
</gene>
<keyword evidence="6" id="KW-0493">Microtubule</keyword>
<keyword evidence="4" id="KW-0963">Cytoplasm</keyword>
<feature type="region of interest" description="Disordered" evidence="9">
    <location>
        <begin position="358"/>
        <end position="402"/>
    </location>
</feature>
<evidence type="ECO:0000256" key="3">
    <source>
        <dbReference type="ARBA" id="ARBA00006187"/>
    </source>
</evidence>
<evidence type="ECO:0000256" key="5">
    <source>
        <dbReference type="ARBA" id="ARBA00022553"/>
    </source>
</evidence>
<dbReference type="InterPro" id="IPR007145">
    <property type="entry name" value="MAP65_Ase1_PRC1"/>
</dbReference>
<keyword evidence="5" id="KW-0597">Phosphoprotein</keyword>
<evidence type="ECO:0000256" key="2">
    <source>
        <dbReference type="ARBA" id="ARBA00004245"/>
    </source>
</evidence>
<dbReference type="AlphaFoldDB" id="A0A5B7AE16"/>
<proteinExistence type="inferred from homology"/>